<evidence type="ECO:0000256" key="3">
    <source>
        <dbReference type="ARBA" id="ARBA00023002"/>
    </source>
</evidence>
<keyword evidence="2" id="KW-0521">NADP</keyword>
<evidence type="ECO:0000259" key="7">
    <source>
        <dbReference type="Pfam" id="PF00248"/>
    </source>
</evidence>
<dbReference type="PANTHER" id="PTHR43827">
    <property type="entry name" value="2,5-DIKETO-D-GLUCONIC ACID REDUCTASE"/>
    <property type="match status" value="1"/>
</dbReference>
<dbReference type="SUPFAM" id="SSF51430">
    <property type="entry name" value="NAD(P)-linked oxidoreductase"/>
    <property type="match status" value="1"/>
</dbReference>
<comment type="caution">
    <text evidence="8">The sequence shown here is derived from an EMBL/GenBank/DDBJ whole genome shotgun (WGS) entry which is preliminary data.</text>
</comment>
<dbReference type="CDD" id="cd19136">
    <property type="entry name" value="AKR_DrGR-like"/>
    <property type="match status" value="1"/>
</dbReference>
<evidence type="ECO:0000256" key="4">
    <source>
        <dbReference type="PIRSR" id="PIRSR000097-1"/>
    </source>
</evidence>
<dbReference type="Proteomes" id="UP001605036">
    <property type="component" value="Unassembled WGS sequence"/>
</dbReference>
<organism evidence="8 9">
    <name type="scientific">Riccia fluitans</name>
    <dbReference type="NCBI Taxonomy" id="41844"/>
    <lineage>
        <taxon>Eukaryota</taxon>
        <taxon>Viridiplantae</taxon>
        <taxon>Streptophyta</taxon>
        <taxon>Embryophyta</taxon>
        <taxon>Marchantiophyta</taxon>
        <taxon>Marchantiopsida</taxon>
        <taxon>Marchantiidae</taxon>
        <taxon>Marchantiales</taxon>
        <taxon>Ricciaceae</taxon>
        <taxon>Riccia</taxon>
    </lineage>
</organism>
<dbReference type="InterPro" id="IPR020471">
    <property type="entry name" value="AKR"/>
</dbReference>
<dbReference type="Pfam" id="PF00248">
    <property type="entry name" value="Aldo_ket_red"/>
    <property type="match status" value="1"/>
</dbReference>
<accession>A0ABD1Z7H8</accession>
<protein>
    <recommendedName>
        <fullName evidence="7">NADP-dependent oxidoreductase domain-containing protein</fullName>
    </recommendedName>
</protein>
<reference evidence="8 9" key="1">
    <citation type="submission" date="2024-09" db="EMBL/GenBank/DDBJ databases">
        <title>Chromosome-scale assembly of Riccia fluitans.</title>
        <authorList>
            <person name="Paukszto L."/>
            <person name="Sawicki J."/>
            <person name="Karawczyk K."/>
            <person name="Piernik-Szablinska J."/>
            <person name="Szczecinska M."/>
            <person name="Mazdziarz M."/>
        </authorList>
    </citation>
    <scope>NUCLEOTIDE SEQUENCE [LARGE SCALE GENOMIC DNA]</scope>
    <source>
        <strain evidence="8">Rf_01</strain>
        <tissue evidence="8">Aerial parts of the thallus</tissue>
    </source>
</reference>
<dbReference type="GO" id="GO:0016616">
    <property type="term" value="F:oxidoreductase activity, acting on the CH-OH group of donors, NAD or NADP as acceptor"/>
    <property type="evidence" value="ECO:0007669"/>
    <property type="project" value="UniProtKB-ARBA"/>
</dbReference>
<dbReference type="PIRSF" id="PIRSF000097">
    <property type="entry name" value="AKR"/>
    <property type="match status" value="1"/>
</dbReference>
<evidence type="ECO:0000313" key="8">
    <source>
        <dbReference type="EMBL" id="KAL2643359.1"/>
    </source>
</evidence>
<dbReference type="PRINTS" id="PR00069">
    <property type="entry name" value="ALDKETRDTASE"/>
</dbReference>
<name>A0ABD1Z7H8_9MARC</name>
<feature type="active site" description="Proton donor" evidence="4">
    <location>
        <position position="64"/>
    </location>
</feature>
<feature type="binding site" evidence="5">
    <location>
        <position position="122"/>
    </location>
    <ligand>
        <name>substrate</name>
    </ligand>
</feature>
<dbReference type="InterPro" id="IPR018170">
    <property type="entry name" value="Aldo/ket_reductase_CS"/>
</dbReference>
<evidence type="ECO:0000256" key="5">
    <source>
        <dbReference type="PIRSR" id="PIRSR000097-2"/>
    </source>
</evidence>
<feature type="site" description="Lowers pKa of active site Tyr" evidence="6">
    <location>
        <position position="89"/>
    </location>
</feature>
<evidence type="ECO:0000256" key="6">
    <source>
        <dbReference type="PIRSR" id="PIRSR000097-3"/>
    </source>
</evidence>
<keyword evidence="9" id="KW-1185">Reference proteome</keyword>
<feature type="domain" description="NADP-dependent oxidoreductase" evidence="7">
    <location>
        <begin position="31"/>
        <end position="283"/>
    </location>
</feature>
<evidence type="ECO:0000256" key="1">
    <source>
        <dbReference type="ARBA" id="ARBA00007905"/>
    </source>
</evidence>
<dbReference type="PROSITE" id="PS00063">
    <property type="entry name" value="ALDOKETO_REDUCTASE_3"/>
    <property type="match status" value="1"/>
</dbReference>
<dbReference type="InterPro" id="IPR023210">
    <property type="entry name" value="NADP_OxRdtase_dom"/>
</dbReference>
<comment type="similarity">
    <text evidence="1">Belongs to the aldo/keto reductase family.</text>
</comment>
<dbReference type="PROSITE" id="PS00062">
    <property type="entry name" value="ALDOKETO_REDUCTASE_2"/>
    <property type="match status" value="1"/>
</dbReference>
<evidence type="ECO:0000256" key="2">
    <source>
        <dbReference type="ARBA" id="ARBA00022857"/>
    </source>
</evidence>
<dbReference type="PANTHER" id="PTHR43827:SF3">
    <property type="entry name" value="NADP-DEPENDENT OXIDOREDUCTASE DOMAIN-CONTAINING PROTEIN"/>
    <property type="match status" value="1"/>
</dbReference>
<dbReference type="EMBL" id="JBHFFA010000002">
    <property type="protein sequence ID" value="KAL2643359.1"/>
    <property type="molecule type" value="Genomic_DNA"/>
</dbReference>
<dbReference type="Gene3D" id="3.20.20.100">
    <property type="entry name" value="NADP-dependent oxidoreductase domain"/>
    <property type="match status" value="1"/>
</dbReference>
<dbReference type="InterPro" id="IPR036812">
    <property type="entry name" value="NAD(P)_OxRdtase_dom_sf"/>
</dbReference>
<dbReference type="FunFam" id="3.20.20.100:FF:000015">
    <property type="entry name" value="Oxidoreductase, aldo/keto reductase family"/>
    <property type="match status" value="1"/>
</dbReference>
<gene>
    <name evidence="8" type="ORF">R1flu_010946</name>
</gene>
<sequence length="297" mass="33355">MGDSVINWHSGVPSSTTHHLLLNNSVKIPRLGLGTFRSKGEEVKSAILWALRSGYSQVDTASVYKNEVEIGQALKDSGIPRENIFVTSKVSPYEQGFDNALEAVCQILERLGTEYLDLCLIHWPGAAKLELRSEKNKELRHETWKALEKLYLEKKCRAIGVSNFTQQHLECLLSSGCVVKPSVNQVEMHPYLIQKPLRDFCRHNEILLQAYSPLGVGSLLADPVVCEIASSRQRTPAQILLRWGLQHNVVVLPKSVKKDRIVENAAIFDFVLSNEEMARLDSLDCSHHFCWSPDGVL</sequence>
<dbReference type="AlphaFoldDB" id="A0ABD1Z7H8"/>
<evidence type="ECO:0000313" key="9">
    <source>
        <dbReference type="Proteomes" id="UP001605036"/>
    </source>
</evidence>
<proteinExistence type="inferred from homology"/>
<keyword evidence="3" id="KW-0560">Oxidoreductase</keyword>